<evidence type="ECO:0000313" key="4">
    <source>
        <dbReference type="Proteomes" id="UP000199031"/>
    </source>
</evidence>
<evidence type="ECO:0000259" key="1">
    <source>
        <dbReference type="Pfam" id="PF16116"/>
    </source>
</evidence>
<keyword evidence="4" id="KW-1185">Reference proteome</keyword>
<dbReference type="InterPro" id="IPR032267">
    <property type="entry name" value="DUF4832"/>
</dbReference>
<evidence type="ECO:0008006" key="5">
    <source>
        <dbReference type="Google" id="ProtNLM"/>
    </source>
</evidence>
<proteinExistence type="predicted"/>
<dbReference type="Proteomes" id="UP000199031">
    <property type="component" value="Unassembled WGS sequence"/>
</dbReference>
<feature type="domain" description="DUF4832" evidence="1">
    <location>
        <begin position="277"/>
        <end position="496"/>
    </location>
</feature>
<evidence type="ECO:0000259" key="2">
    <source>
        <dbReference type="Pfam" id="PF16173"/>
    </source>
</evidence>
<dbReference type="OrthoDB" id="9760654at2"/>
<dbReference type="InterPro" id="IPR032379">
    <property type="entry name" value="DUF4874"/>
</dbReference>
<accession>A0A1I5Y9Q0</accession>
<sequence length="516" mass="57764">MFPSFMKKYLLFITVIISAIAFVQCNKIGNPITYAPPATDTIYYDESSDDFANPERGFYRATETYASHYEPLDAEEMKNWRSLQQADDGNYKVYSTLVFRNIILDGFTHKNLTQDVLDNISNDFKAAREAGVKLIVRFCYTITSNSGACPEGFICPKYGDAPKNIVLAHIAQLKPLLQDNADIIACMQMGFIGTWGENYYSDYFGDPSSNGKGKLLDKNWSDKNEVLKALLDALPQSRMVQVRTPQMKQRYVYGVNAPTSSAALTDAQAFDESDMARIGFHNDCFLSSPNDYGTYDDYGNSSSSRADAYSILHLYAAADGKYTVVGGETCDDTYSPENNCENSGKAQTEMANMHYSFLNCAYNNDVNNDWEAEGCMDAIKKNLGYRLILRDGVFPKGPVKAGMQLAFTLDINNVGYASPYNARPVQLVMRNQSTKQEFVYTIDTDIRKWYSGLTSLTIKIITQNDMPHGNYDLFLNLPDAYASLSLNPAYSIRMANTNSWEEATGYNALNKSVTIQ</sequence>
<dbReference type="EMBL" id="FOXQ01000011">
    <property type="protein sequence ID" value="SFQ40647.1"/>
    <property type="molecule type" value="Genomic_DNA"/>
</dbReference>
<organism evidence="3 4">
    <name type="scientific">Parafilimonas terrae</name>
    <dbReference type="NCBI Taxonomy" id="1465490"/>
    <lineage>
        <taxon>Bacteria</taxon>
        <taxon>Pseudomonadati</taxon>
        <taxon>Bacteroidota</taxon>
        <taxon>Chitinophagia</taxon>
        <taxon>Chitinophagales</taxon>
        <taxon>Chitinophagaceae</taxon>
        <taxon>Parafilimonas</taxon>
    </lineage>
</organism>
<gene>
    <name evidence="3" type="ORF">SAMN05444277_11134</name>
</gene>
<protein>
    <recommendedName>
        <fullName evidence="5">DUF4832 domain-containing protein</fullName>
    </recommendedName>
</protein>
<feature type="domain" description="DUF4874" evidence="2">
    <location>
        <begin position="53"/>
        <end position="247"/>
    </location>
</feature>
<dbReference type="AlphaFoldDB" id="A0A1I5Y9Q0"/>
<dbReference type="Pfam" id="PF16173">
    <property type="entry name" value="DUF4874"/>
    <property type="match status" value="1"/>
</dbReference>
<dbReference type="STRING" id="1465490.SAMN05444277_11134"/>
<name>A0A1I5Y9Q0_9BACT</name>
<dbReference type="Pfam" id="PF16116">
    <property type="entry name" value="DUF4832"/>
    <property type="match status" value="1"/>
</dbReference>
<reference evidence="3 4" key="1">
    <citation type="submission" date="2016-10" db="EMBL/GenBank/DDBJ databases">
        <authorList>
            <person name="de Groot N.N."/>
        </authorList>
    </citation>
    <scope>NUCLEOTIDE SEQUENCE [LARGE SCALE GENOMIC DNA]</scope>
    <source>
        <strain evidence="3 4">DSM 28286</strain>
    </source>
</reference>
<evidence type="ECO:0000313" key="3">
    <source>
        <dbReference type="EMBL" id="SFQ40647.1"/>
    </source>
</evidence>